<name>A0A918EBN4_9PSEU</name>
<sequence length="234" mass="23419">MTTQSIALRSRAAEPGDQPDTNGARLVSPHTTAILGIALAAATLVVLELVGAGRMDLFAQTVSDYIALPAGAPLIGIAAAGLVTAGLAATSTATAVVRRVLLGWCAAVALLAAFPTNLPNEPVHLSGQIHRCAGALVFILLPVAGILAARSAGARRWDLTIATVIAAIGSAAFLLPHVPHILAGTALPDWLGLAERGALVALAALLLRLTAPTGVPTTRPLAAAGAGVESRSAS</sequence>
<reference evidence="3" key="1">
    <citation type="journal article" date="2014" name="Int. J. Syst. Evol. Microbiol.">
        <title>Complete genome sequence of Corynebacterium casei LMG S-19264T (=DSM 44701T), isolated from a smear-ripened cheese.</title>
        <authorList>
            <consortium name="US DOE Joint Genome Institute (JGI-PGF)"/>
            <person name="Walter F."/>
            <person name="Albersmeier A."/>
            <person name="Kalinowski J."/>
            <person name="Ruckert C."/>
        </authorList>
    </citation>
    <scope>NUCLEOTIDE SEQUENCE</scope>
    <source>
        <strain evidence="3">JCM 3313</strain>
    </source>
</reference>
<feature type="transmembrane region" description="Helical" evidence="2">
    <location>
        <begin position="33"/>
        <end position="53"/>
    </location>
</feature>
<feature type="transmembrane region" description="Helical" evidence="2">
    <location>
        <begin position="159"/>
        <end position="178"/>
    </location>
</feature>
<evidence type="ECO:0000313" key="3">
    <source>
        <dbReference type="EMBL" id="GGP33953.1"/>
    </source>
</evidence>
<keyword evidence="2" id="KW-0472">Membrane</keyword>
<comment type="caution">
    <text evidence="3">The sequence shown here is derived from an EMBL/GenBank/DDBJ whole genome shotgun (WGS) entry which is preliminary data.</text>
</comment>
<dbReference type="Proteomes" id="UP000639606">
    <property type="component" value="Unassembled WGS sequence"/>
</dbReference>
<accession>A0A918EBN4</accession>
<proteinExistence type="predicted"/>
<feature type="transmembrane region" description="Helical" evidence="2">
    <location>
        <begin position="128"/>
        <end position="147"/>
    </location>
</feature>
<evidence type="ECO:0000256" key="1">
    <source>
        <dbReference type="SAM" id="MobiDB-lite"/>
    </source>
</evidence>
<keyword evidence="2" id="KW-1133">Transmembrane helix</keyword>
<dbReference type="EMBL" id="BMRG01000001">
    <property type="protein sequence ID" value="GGP33953.1"/>
    <property type="molecule type" value="Genomic_DNA"/>
</dbReference>
<evidence type="ECO:0000313" key="4">
    <source>
        <dbReference type="Proteomes" id="UP000639606"/>
    </source>
</evidence>
<reference evidence="3" key="2">
    <citation type="submission" date="2020-09" db="EMBL/GenBank/DDBJ databases">
        <authorList>
            <person name="Sun Q."/>
            <person name="Ohkuma M."/>
        </authorList>
    </citation>
    <scope>NUCLEOTIDE SEQUENCE</scope>
    <source>
        <strain evidence="3">JCM 3313</strain>
    </source>
</reference>
<feature type="transmembrane region" description="Helical" evidence="2">
    <location>
        <begin position="65"/>
        <end position="89"/>
    </location>
</feature>
<evidence type="ECO:0008006" key="5">
    <source>
        <dbReference type="Google" id="ProtNLM"/>
    </source>
</evidence>
<organism evidence="3 4">
    <name type="scientific">Saccharothrix coeruleofusca</name>
    <dbReference type="NCBI Taxonomy" id="33919"/>
    <lineage>
        <taxon>Bacteria</taxon>
        <taxon>Bacillati</taxon>
        <taxon>Actinomycetota</taxon>
        <taxon>Actinomycetes</taxon>
        <taxon>Pseudonocardiales</taxon>
        <taxon>Pseudonocardiaceae</taxon>
        <taxon>Saccharothrix</taxon>
    </lineage>
</organism>
<keyword evidence="4" id="KW-1185">Reference proteome</keyword>
<feature type="region of interest" description="Disordered" evidence="1">
    <location>
        <begin position="1"/>
        <end position="25"/>
    </location>
</feature>
<evidence type="ECO:0000256" key="2">
    <source>
        <dbReference type="SAM" id="Phobius"/>
    </source>
</evidence>
<dbReference type="AlphaFoldDB" id="A0A918EBN4"/>
<feature type="transmembrane region" description="Helical" evidence="2">
    <location>
        <begin position="96"/>
        <end position="116"/>
    </location>
</feature>
<dbReference type="RefSeq" id="WP_189220974.1">
    <property type="nucleotide sequence ID" value="NZ_BMRG01000001.1"/>
</dbReference>
<dbReference type="Pfam" id="PF06197">
    <property type="entry name" value="DUF998"/>
    <property type="match status" value="1"/>
</dbReference>
<dbReference type="InterPro" id="IPR009339">
    <property type="entry name" value="DUF998"/>
</dbReference>
<gene>
    <name evidence="3" type="ORF">GCM10010185_00400</name>
</gene>
<protein>
    <recommendedName>
        <fullName evidence="5">DUF998 domain-containing protein</fullName>
    </recommendedName>
</protein>
<keyword evidence="2" id="KW-0812">Transmembrane</keyword>